<dbReference type="InterPro" id="IPR036428">
    <property type="entry name" value="PCD_sf"/>
</dbReference>
<dbReference type="InterPro" id="IPR001533">
    <property type="entry name" value="Pterin_deHydtase"/>
</dbReference>
<evidence type="ECO:0000256" key="4">
    <source>
        <dbReference type="ARBA" id="ARBA00023239"/>
    </source>
</evidence>
<comment type="catalytic activity">
    <reaction evidence="1">
        <text>(4aS,6R)-4a-hydroxy-L-erythro-5,6,7,8-tetrahydrobiopterin = (6R)-L-erythro-6,7-dihydrobiopterin + H2O</text>
        <dbReference type="Rhea" id="RHEA:11920"/>
        <dbReference type="ChEBI" id="CHEBI:15377"/>
        <dbReference type="ChEBI" id="CHEBI:15642"/>
        <dbReference type="ChEBI" id="CHEBI:43120"/>
        <dbReference type="EC" id="4.2.1.96"/>
    </reaction>
</comment>
<dbReference type="SUPFAM" id="SSF55248">
    <property type="entry name" value="PCD-like"/>
    <property type="match status" value="2"/>
</dbReference>
<gene>
    <name evidence="7" type="ORF">Taro_043580</name>
</gene>
<evidence type="ECO:0000256" key="1">
    <source>
        <dbReference type="ARBA" id="ARBA00001554"/>
    </source>
</evidence>
<reference evidence="7" key="1">
    <citation type="submission" date="2017-07" db="EMBL/GenBank/DDBJ databases">
        <title>Taro Niue Genome Assembly and Annotation.</title>
        <authorList>
            <person name="Atibalentja N."/>
            <person name="Keating K."/>
            <person name="Fields C.J."/>
        </authorList>
    </citation>
    <scope>NUCLEOTIDE SEQUENCE</scope>
    <source>
        <strain evidence="7">Niue_2</strain>
        <tissue evidence="7">Leaf</tissue>
    </source>
</reference>
<keyword evidence="4" id="KW-0456">Lyase</keyword>
<feature type="compositionally biased region" description="Polar residues" evidence="6">
    <location>
        <begin position="174"/>
        <end position="192"/>
    </location>
</feature>
<dbReference type="OrthoDB" id="277398at2759"/>
<dbReference type="EC" id="4.2.1.96" evidence="3"/>
<accession>A0A843WJS6</accession>
<dbReference type="Gene3D" id="3.30.1360.20">
    <property type="entry name" value="Transcriptional coactivator/pterin dehydratase"/>
    <property type="match status" value="2"/>
</dbReference>
<protein>
    <recommendedName>
        <fullName evidence="3">4a-hydroxytetrahydrobiopterin dehydratase</fullName>
        <ecNumber evidence="3">4.2.1.96</ecNumber>
    </recommendedName>
    <alternativeName>
        <fullName evidence="5">4-alpha-hydroxy-tetrahydropterin dehydratase</fullName>
    </alternativeName>
</protein>
<proteinExistence type="inferred from homology"/>
<organism evidence="7 8">
    <name type="scientific">Colocasia esculenta</name>
    <name type="common">Wild taro</name>
    <name type="synonym">Arum esculentum</name>
    <dbReference type="NCBI Taxonomy" id="4460"/>
    <lineage>
        <taxon>Eukaryota</taxon>
        <taxon>Viridiplantae</taxon>
        <taxon>Streptophyta</taxon>
        <taxon>Embryophyta</taxon>
        <taxon>Tracheophyta</taxon>
        <taxon>Spermatophyta</taxon>
        <taxon>Magnoliopsida</taxon>
        <taxon>Liliopsida</taxon>
        <taxon>Araceae</taxon>
        <taxon>Aroideae</taxon>
        <taxon>Colocasieae</taxon>
        <taxon>Colocasia</taxon>
    </lineage>
</organism>
<comment type="caution">
    <text evidence="7">The sequence shown here is derived from an EMBL/GenBank/DDBJ whole genome shotgun (WGS) entry which is preliminary data.</text>
</comment>
<dbReference type="PANTHER" id="PTHR12599">
    <property type="entry name" value="PTERIN-4-ALPHA-CARBINOLAMINE DEHYDRATASE"/>
    <property type="match status" value="1"/>
</dbReference>
<name>A0A843WJS6_COLES</name>
<dbReference type="AlphaFoldDB" id="A0A843WJS6"/>
<comment type="similarity">
    <text evidence="2">Belongs to the pterin-4-alpha-carbinolamine dehydratase family.</text>
</comment>
<dbReference type="Pfam" id="PF01329">
    <property type="entry name" value="Pterin_4a"/>
    <property type="match status" value="1"/>
</dbReference>
<dbReference type="GO" id="GO:0005739">
    <property type="term" value="C:mitochondrion"/>
    <property type="evidence" value="ECO:0007669"/>
    <property type="project" value="TreeGrafter"/>
</dbReference>
<dbReference type="Proteomes" id="UP000652761">
    <property type="component" value="Unassembled WGS sequence"/>
</dbReference>
<evidence type="ECO:0000313" key="8">
    <source>
        <dbReference type="Proteomes" id="UP000652761"/>
    </source>
</evidence>
<dbReference type="GO" id="GO:0006729">
    <property type="term" value="P:tetrahydrobiopterin biosynthetic process"/>
    <property type="evidence" value="ECO:0007669"/>
    <property type="project" value="InterPro"/>
</dbReference>
<dbReference type="GO" id="GO:0008124">
    <property type="term" value="F:4-alpha-hydroxytetrahydrobiopterin dehydratase activity"/>
    <property type="evidence" value="ECO:0007669"/>
    <property type="project" value="UniProtKB-EC"/>
</dbReference>
<evidence type="ECO:0000256" key="3">
    <source>
        <dbReference type="ARBA" id="ARBA00013252"/>
    </source>
</evidence>
<dbReference type="EMBL" id="NMUH01004742">
    <property type="protein sequence ID" value="MQM10682.1"/>
    <property type="molecule type" value="Genomic_DNA"/>
</dbReference>
<sequence>MHAIRRFCVCSQARLGLALLHQPHPRSQAKFALLKQQPAPRVVTLLSFSSKAPAGGMDDLADKQCLPCNSKEIWAMPEHSARELLEKSELGIHGWDLVSDGGTLKLHRSWKVKSFTEGLEFFKLVADVAEAEARKLLPPSMPVALATSPRRRCPRGRLAVGPPSPSPLHRTPQAAGTTPASFCQSPPSSASARLTPARRLPGLQVRVLLPCKSVPHQLDLIPNDIREIRDMLVAIMQKTDCAADPILDVKWHHPDLHLVGWNNIKIDLWTHSVGGLTENDFILAAKINTLHVEHLLRRKAAD</sequence>
<evidence type="ECO:0000256" key="5">
    <source>
        <dbReference type="ARBA" id="ARBA00030497"/>
    </source>
</evidence>
<dbReference type="PANTHER" id="PTHR12599:SF0">
    <property type="entry name" value="PTERIN-4-ALPHA-CARBINOLAMINE DEHYDRATASE"/>
    <property type="match status" value="1"/>
</dbReference>
<evidence type="ECO:0000313" key="7">
    <source>
        <dbReference type="EMBL" id="MQM10682.1"/>
    </source>
</evidence>
<keyword evidence="8" id="KW-1185">Reference proteome</keyword>
<feature type="region of interest" description="Disordered" evidence="6">
    <location>
        <begin position="153"/>
        <end position="193"/>
    </location>
</feature>
<evidence type="ECO:0000256" key="6">
    <source>
        <dbReference type="SAM" id="MobiDB-lite"/>
    </source>
</evidence>
<evidence type="ECO:0000256" key="2">
    <source>
        <dbReference type="ARBA" id="ARBA00006472"/>
    </source>
</evidence>